<accession>A0A5C5WC29</accession>
<name>A0A5C5WC29_9PLAN</name>
<sequence length="190" mass="20839" precursor="true">MHWYSLRAATAAVLLLCCGSAAAEPPNKSKSAEAIQLLLVQSDAVVEQLKRELKRGDREIPRMIAAVKDKRLVLPTVNVPLSTLKVGDICAPHMHHAEVVKIIDADTAILRLEAVGSDAQEREIMVSEFPTEGMAPGHQFEFGLNHGKVKYPLVLYVFETVKHGSGVILHAVSVTATDRVEIYQRGIRVN</sequence>
<proteinExistence type="predicted"/>
<evidence type="ECO:0000313" key="3">
    <source>
        <dbReference type="Proteomes" id="UP000317243"/>
    </source>
</evidence>
<keyword evidence="1" id="KW-0732">Signal</keyword>
<evidence type="ECO:0000313" key="2">
    <source>
        <dbReference type="EMBL" id="TWT48210.1"/>
    </source>
</evidence>
<feature type="chain" id="PRO_5022830454" evidence="1">
    <location>
        <begin position="24"/>
        <end position="190"/>
    </location>
</feature>
<protein>
    <submittedName>
        <fullName evidence="2">Uncharacterized protein</fullName>
    </submittedName>
</protein>
<reference evidence="2 3" key="1">
    <citation type="submission" date="2019-02" db="EMBL/GenBank/DDBJ databases">
        <title>Deep-cultivation of Planctomycetes and their phenomic and genomic characterization uncovers novel biology.</title>
        <authorList>
            <person name="Wiegand S."/>
            <person name="Jogler M."/>
            <person name="Boedeker C."/>
            <person name="Pinto D."/>
            <person name="Vollmers J."/>
            <person name="Rivas-Marin E."/>
            <person name="Kohn T."/>
            <person name="Peeters S.H."/>
            <person name="Heuer A."/>
            <person name="Rast P."/>
            <person name="Oberbeckmann S."/>
            <person name="Bunk B."/>
            <person name="Jeske O."/>
            <person name="Meyerdierks A."/>
            <person name="Storesund J.E."/>
            <person name="Kallscheuer N."/>
            <person name="Luecker S."/>
            <person name="Lage O.M."/>
            <person name="Pohl T."/>
            <person name="Merkel B.J."/>
            <person name="Hornburger P."/>
            <person name="Mueller R.-W."/>
            <person name="Bruemmer F."/>
            <person name="Labrenz M."/>
            <person name="Spormann A.M."/>
            <person name="Op Den Camp H."/>
            <person name="Overmann J."/>
            <person name="Amann R."/>
            <person name="Jetten M.S.M."/>
            <person name="Mascher T."/>
            <person name="Medema M.H."/>
            <person name="Devos D.P."/>
            <person name="Kaster A.-K."/>
            <person name="Ovreas L."/>
            <person name="Rohde M."/>
            <person name="Galperin M.Y."/>
            <person name="Jogler C."/>
        </authorList>
    </citation>
    <scope>NUCLEOTIDE SEQUENCE [LARGE SCALE GENOMIC DNA]</scope>
    <source>
        <strain evidence="2 3">KOR42</strain>
    </source>
</reference>
<keyword evidence="3" id="KW-1185">Reference proteome</keyword>
<dbReference type="Proteomes" id="UP000317243">
    <property type="component" value="Unassembled WGS sequence"/>
</dbReference>
<gene>
    <name evidence="2" type="ORF">KOR42_40000</name>
</gene>
<evidence type="ECO:0000256" key="1">
    <source>
        <dbReference type="SAM" id="SignalP"/>
    </source>
</evidence>
<feature type="signal peptide" evidence="1">
    <location>
        <begin position="1"/>
        <end position="23"/>
    </location>
</feature>
<comment type="caution">
    <text evidence="2">The sequence shown here is derived from an EMBL/GenBank/DDBJ whole genome shotgun (WGS) entry which is preliminary data.</text>
</comment>
<dbReference type="AlphaFoldDB" id="A0A5C5WC29"/>
<organism evidence="2 3">
    <name type="scientific">Thalassoglobus neptunius</name>
    <dbReference type="NCBI Taxonomy" id="1938619"/>
    <lineage>
        <taxon>Bacteria</taxon>
        <taxon>Pseudomonadati</taxon>
        <taxon>Planctomycetota</taxon>
        <taxon>Planctomycetia</taxon>
        <taxon>Planctomycetales</taxon>
        <taxon>Planctomycetaceae</taxon>
        <taxon>Thalassoglobus</taxon>
    </lineage>
</organism>
<dbReference type="EMBL" id="SIHI01000020">
    <property type="protein sequence ID" value="TWT48210.1"/>
    <property type="molecule type" value="Genomic_DNA"/>
</dbReference>